<dbReference type="Proteomes" id="UP000663843">
    <property type="component" value="Unassembled WGS sequence"/>
</dbReference>
<feature type="coiled-coil region" evidence="1">
    <location>
        <begin position="76"/>
        <end position="103"/>
    </location>
</feature>
<organism evidence="2 3">
    <name type="scientific">Rhizoctonia solani</name>
    <dbReference type="NCBI Taxonomy" id="456999"/>
    <lineage>
        <taxon>Eukaryota</taxon>
        <taxon>Fungi</taxon>
        <taxon>Dikarya</taxon>
        <taxon>Basidiomycota</taxon>
        <taxon>Agaricomycotina</taxon>
        <taxon>Agaricomycetes</taxon>
        <taxon>Cantharellales</taxon>
        <taxon>Ceratobasidiaceae</taxon>
        <taxon>Rhizoctonia</taxon>
    </lineage>
</organism>
<reference evidence="2" key="1">
    <citation type="submission" date="2021-01" db="EMBL/GenBank/DDBJ databases">
        <authorList>
            <person name="Kaushik A."/>
        </authorList>
    </citation>
    <scope>NUCLEOTIDE SEQUENCE</scope>
    <source>
        <strain evidence="2">AG2-2IIIB</strain>
    </source>
</reference>
<evidence type="ECO:0000313" key="2">
    <source>
        <dbReference type="EMBL" id="CAE6533942.1"/>
    </source>
</evidence>
<dbReference type="EMBL" id="CAJMWT010008541">
    <property type="protein sequence ID" value="CAE6533942.1"/>
    <property type="molecule type" value="Genomic_DNA"/>
</dbReference>
<keyword evidence="1" id="KW-0175">Coiled coil</keyword>
<name>A0A8H3DM57_9AGAM</name>
<dbReference type="AlphaFoldDB" id="A0A8H3DM57"/>
<evidence type="ECO:0000256" key="1">
    <source>
        <dbReference type="SAM" id="Coils"/>
    </source>
</evidence>
<evidence type="ECO:0000313" key="3">
    <source>
        <dbReference type="Proteomes" id="UP000663843"/>
    </source>
</evidence>
<proteinExistence type="predicted"/>
<protein>
    <submittedName>
        <fullName evidence="2">Uncharacterized protein</fullName>
    </submittedName>
</protein>
<comment type="caution">
    <text evidence="2">The sequence shown here is derived from an EMBL/GenBank/DDBJ whole genome shotgun (WGS) entry which is preliminary data.</text>
</comment>
<accession>A0A8H3DM57</accession>
<gene>
    <name evidence="2" type="ORF">RDB_LOCUS183122</name>
</gene>
<sequence length="185" mass="20628">MTEVVQSGLVPLEQIVPQAAQEDQLNRLLQEIEQRFAAWLDLVSQRCIDNNKHRIGAIDYILHRIDQHSLEVNQHIAVIDERLDEVNLALEGANQRMDSIQAELAIMSGSERISHARTLNASITQDTAELMPILLGNGRIPDRDLNRISRNIRSIKDDGGTRRALSSISRNATLGLPVTERGNAA</sequence>